<dbReference type="InterPro" id="IPR037066">
    <property type="entry name" value="Plug_dom_sf"/>
</dbReference>
<dbReference type="PROSITE" id="PS52016">
    <property type="entry name" value="TONB_DEPENDENT_REC_3"/>
    <property type="match status" value="1"/>
</dbReference>
<feature type="signal peptide" evidence="2">
    <location>
        <begin position="1"/>
        <end position="21"/>
    </location>
</feature>
<dbReference type="Gene3D" id="2.170.130.10">
    <property type="entry name" value="TonB-dependent receptor, plug domain"/>
    <property type="match status" value="1"/>
</dbReference>
<dbReference type="RefSeq" id="WP_243323054.1">
    <property type="nucleotide sequence ID" value="NZ_JAKZMM010000002.1"/>
</dbReference>
<dbReference type="NCBIfam" id="TIGR04057">
    <property type="entry name" value="SusC_RagA_signa"/>
    <property type="match status" value="1"/>
</dbReference>
<feature type="domain" description="TonB-dependent receptor plug" evidence="3">
    <location>
        <begin position="115"/>
        <end position="223"/>
    </location>
</feature>
<dbReference type="Proteomes" id="UP001165444">
    <property type="component" value="Unassembled WGS sequence"/>
</dbReference>
<dbReference type="EMBL" id="JAKZMM010000002">
    <property type="protein sequence ID" value="MCJ2379223.1"/>
    <property type="molecule type" value="Genomic_DNA"/>
</dbReference>
<comment type="subcellular location">
    <subcellularLocation>
        <location evidence="1">Cell outer membrane</location>
        <topology evidence="1">Multi-pass membrane protein</topology>
    </subcellularLocation>
</comment>
<evidence type="ECO:0000313" key="5">
    <source>
        <dbReference type="Proteomes" id="UP001165444"/>
    </source>
</evidence>
<reference evidence="4 5" key="1">
    <citation type="submission" date="2022-03" db="EMBL/GenBank/DDBJ databases">
        <title>Parabacteroides sp. nov. isolated from swine feces.</title>
        <authorList>
            <person name="Bak J.E."/>
        </authorList>
    </citation>
    <scope>NUCLEOTIDE SEQUENCE [LARGE SCALE GENOMIC DNA]</scope>
    <source>
        <strain evidence="4 5">AGMB00274</strain>
    </source>
</reference>
<proteinExistence type="inferred from homology"/>
<dbReference type="InterPro" id="IPR023996">
    <property type="entry name" value="TonB-dep_OMP_SusC/RagA"/>
</dbReference>
<keyword evidence="1" id="KW-0472">Membrane</keyword>
<comment type="caution">
    <text evidence="4">The sequence shown here is derived from an EMBL/GenBank/DDBJ whole genome shotgun (WGS) entry which is preliminary data.</text>
</comment>
<keyword evidence="1" id="KW-1134">Transmembrane beta strand</keyword>
<evidence type="ECO:0000313" key="4">
    <source>
        <dbReference type="EMBL" id="MCJ2379223.1"/>
    </source>
</evidence>
<evidence type="ECO:0000256" key="2">
    <source>
        <dbReference type="SAM" id="SignalP"/>
    </source>
</evidence>
<feature type="chain" id="PRO_5046387918" evidence="2">
    <location>
        <begin position="22"/>
        <end position="1027"/>
    </location>
</feature>
<dbReference type="Pfam" id="PF07715">
    <property type="entry name" value="Plug"/>
    <property type="match status" value="1"/>
</dbReference>
<dbReference type="InterPro" id="IPR039426">
    <property type="entry name" value="TonB-dep_rcpt-like"/>
</dbReference>
<dbReference type="InterPro" id="IPR012910">
    <property type="entry name" value="Plug_dom"/>
</dbReference>
<evidence type="ECO:0000256" key="1">
    <source>
        <dbReference type="PROSITE-ProRule" id="PRU01360"/>
    </source>
</evidence>
<dbReference type="InterPro" id="IPR008969">
    <property type="entry name" value="CarboxyPept-like_regulatory"/>
</dbReference>
<evidence type="ECO:0000259" key="3">
    <source>
        <dbReference type="Pfam" id="PF07715"/>
    </source>
</evidence>
<sequence>MNKKIVTVVLGCLSFAYYIQAQQVASQIEGTVKDIYGQPLSGVIISSAQGRNLGITDVSGRFVIQADKNEMLSFSLLGYKTLKYAGEEFNVVMQEDVQCLDETLYLGHTTQKRETFSGSISVAKGETLEKSLYTRLQGVMEGRLSGLLTVENSGQPASEDISLYVRGYSAMHGTGAGIVIDGIYYDNYAHDLLYRISPMDIESISVLKDGASQALYGIQGARGIIVITTKRGIKGKPKVDIMVDEILQQAITKPTFINSATYATLRNQAAYNDGLGSNYYFTDQQIEQFKAGNNSLYPNNDWCSMFMRNISQMQRAGVSVTGGTDQVQYYTNVNLTRQGGLWKTDQTEYNSNNELYKLNVRANVDVKLNKYLSGHLNMAGNIEKRHDPFGNTQSGNEQIYEALFMTPPTLYGPVTPPIYDDAGNVIDPGGEVTVTERMDKSPYGMLNRSGYYNQTNTNIYSQFGLKLDMSFLTPGLSISGKVGYLSYITASMGTTQNYARYRRSGNWDELSFVQQGTTENTELAYSKIVDLYSYMSYHGSIDYIRDFGKHHVKATAFSILQGFTKNEASYDYNRFSSGLEVQYDYDNRYAIRFDVGYSGSDQFARGCRYLTTPGVSVAYIISNEAFMKEKAPWLTLLKPRFSYALTGNDNLGLGRYAYDDRVSFAGGGSISYLQYLTQESSFGNPNLVAEKVRKANLGLDFGLFNQLSISIDLFKDKTINGVTNSTVNVPSYQGISLSMFPNTNIAKYENKGYEVELNYAKRLNKDWSVYLGGFVSYNENKVIYCGETPKGNDYAYPYRTEGFPYGQAFGYLVDYSNGNGMFNFQGEIDNSGLTYDFGTPRLGDLKYKDLTGDGIIDERDQAPIGNGDLPRYYYGISGGFQYKNFELSFLFQGVGKYSSIMNGIGVYETSYEGVFGSNHLKAWTQDRWNNDEEILYPALSTTTSTNHQASDFFLYDRSYLRLKNLEVSYSLPERFKKVLHAKDLKIVLSGQNLFTIDNMKSDDFGPEGSYADFPTYRMYSIGVKAQF</sequence>
<keyword evidence="1" id="KW-0812">Transmembrane</keyword>
<comment type="similarity">
    <text evidence="1">Belongs to the TonB-dependent receptor family.</text>
</comment>
<dbReference type="NCBIfam" id="TIGR04056">
    <property type="entry name" value="OMP_RagA_SusC"/>
    <property type="match status" value="1"/>
</dbReference>
<dbReference type="SUPFAM" id="SSF56935">
    <property type="entry name" value="Porins"/>
    <property type="match status" value="1"/>
</dbReference>
<protein>
    <submittedName>
        <fullName evidence="4">SusC/RagA family TonB-linked outer membrane protein</fullName>
    </submittedName>
</protein>
<keyword evidence="2" id="KW-0732">Signal</keyword>
<gene>
    <name evidence="4" type="ORF">MUN53_01090</name>
</gene>
<name>A0ABT0BWR3_9BACT</name>
<dbReference type="SUPFAM" id="SSF49464">
    <property type="entry name" value="Carboxypeptidase regulatory domain-like"/>
    <property type="match status" value="1"/>
</dbReference>
<keyword evidence="1" id="KW-0998">Cell outer membrane</keyword>
<keyword evidence="5" id="KW-1185">Reference proteome</keyword>
<dbReference type="InterPro" id="IPR023997">
    <property type="entry name" value="TonB-dep_OMP_SusC/RagA_CS"/>
</dbReference>
<organism evidence="4 5">
    <name type="scientific">Parabacteroides faecalis</name>
    <dbReference type="NCBI Taxonomy" id="2924040"/>
    <lineage>
        <taxon>Bacteria</taxon>
        <taxon>Pseudomonadati</taxon>
        <taxon>Bacteroidota</taxon>
        <taxon>Bacteroidia</taxon>
        <taxon>Bacteroidales</taxon>
        <taxon>Tannerellaceae</taxon>
        <taxon>Parabacteroides</taxon>
    </lineage>
</organism>
<keyword evidence="1" id="KW-0813">Transport</keyword>
<accession>A0ABT0BWR3</accession>